<comment type="caution">
    <text evidence="1">The sequence shown here is derived from an EMBL/GenBank/DDBJ whole genome shotgun (WGS) entry which is preliminary data.</text>
</comment>
<sequence length="139" mass="15481">MPRLNRHSVRQSDESHPVFAAAHTASQSVNVRRFEPEAAESVAGLHESNHLRHEDWQTECAFSSFDRVHVSRLRMSRRCCDTAVHPHNPLPLPPLPVAPSRGGVVHTIKVCTKCETGRVYMHSREMSTAPSPSLPPPPP</sequence>
<protein>
    <submittedName>
        <fullName evidence="1">Uncharacterized protein</fullName>
    </submittedName>
</protein>
<accession>A0A448X2P4</accession>
<organism evidence="1 2">
    <name type="scientific">Protopolystoma xenopodis</name>
    <dbReference type="NCBI Taxonomy" id="117903"/>
    <lineage>
        <taxon>Eukaryota</taxon>
        <taxon>Metazoa</taxon>
        <taxon>Spiralia</taxon>
        <taxon>Lophotrochozoa</taxon>
        <taxon>Platyhelminthes</taxon>
        <taxon>Monogenea</taxon>
        <taxon>Polyopisthocotylea</taxon>
        <taxon>Polystomatidea</taxon>
        <taxon>Polystomatidae</taxon>
        <taxon>Protopolystoma</taxon>
    </lineage>
</organism>
<proteinExistence type="predicted"/>
<feature type="non-terminal residue" evidence="1">
    <location>
        <position position="139"/>
    </location>
</feature>
<evidence type="ECO:0000313" key="2">
    <source>
        <dbReference type="Proteomes" id="UP000784294"/>
    </source>
</evidence>
<name>A0A448X2P4_9PLAT</name>
<dbReference type="Proteomes" id="UP000784294">
    <property type="component" value="Unassembled WGS sequence"/>
</dbReference>
<reference evidence="1" key="1">
    <citation type="submission" date="2018-11" db="EMBL/GenBank/DDBJ databases">
        <authorList>
            <consortium name="Pathogen Informatics"/>
        </authorList>
    </citation>
    <scope>NUCLEOTIDE SEQUENCE</scope>
</reference>
<dbReference type="AlphaFoldDB" id="A0A448X2P4"/>
<keyword evidence="2" id="KW-1185">Reference proteome</keyword>
<gene>
    <name evidence="1" type="ORF">PXEA_LOCUS19688</name>
</gene>
<dbReference type="EMBL" id="CAAALY010079021">
    <property type="protein sequence ID" value="VEL26248.1"/>
    <property type="molecule type" value="Genomic_DNA"/>
</dbReference>
<evidence type="ECO:0000313" key="1">
    <source>
        <dbReference type="EMBL" id="VEL26248.1"/>
    </source>
</evidence>